<dbReference type="Proteomes" id="UP000657592">
    <property type="component" value="Unassembled WGS sequence"/>
</dbReference>
<accession>A0A917IEY4</accession>
<evidence type="ECO:0000313" key="4">
    <source>
        <dbReference type="Proteomes" id="UP000657592"/>
    </source>
</evidence>
<reference evidence="3" key="1">
    <citation type="journal article" date="2014" name="Int. J. Syst. Evol. Microbiol.">
        <title>Complete genome sequence of Corynebacterium casei LMG S-19264T (=DSM 44701T), isolated from a smear-ripened cheese.</title>
        <authorList>
            <consortium name="US DOE Joint Genome Institute (JGI-PGF)"/>
            <person name="Walter F."/>
            <person name="Albersmeier A."/>
            <person name="Kalinowski J."/>
            <person name="Ruckert C."/>
        </authorList>
    </citation>
    <scope>NUCLEOTIDE SEQUENCE</scope>
    <source>
        <strain evidence="3">CGMCC 1.15794</strain>
    </source>
</reference>
<reference evidence="3" key="2">
    <citation type="submission" date="2020-09" db="EMBL/GenBank/DDBJ databases">
        <authorList>
            <person name="Sun Q."/>
            <person name="Zhou Y."/>
        </authorList>
    </citation>
    <scope>NUCLEOTIDE SEQUENCE</scope>
    <source>
        <strain evidence="3">CGMCC 1.15794</strain>
    </source>
</reference>
<dbReference type="Gene3D" id="3.20.20.30">
    <property type="entry name" value="Luciferase-like domain"/>
    <property type="match status" value="1"/>
</dbReference>
<sequence>MTDDGELTFSIRGVADIETHGRAGLTELTQLVESAGFDMIWSGNDFLSGGGLATLTAMLWVSERLKVASGVLDPVTLHPGQIAQFASGLQWLSDDRFILGLGAGSEEFFKWASIPHDKPVPRTRSALLAIRALTEGRDLSTESRAGGPWLPTARLHHPRAVPIYVGAMGPRMLEMAGRYADGVIALALPPRYVFEVVKHVRRGADAAGRDMADIDVAAGVWCGVSERPEDARAGLRRHIALMSGSLSVDALLSSGLDPEEFAHVQSLLDSGREDDAIAAVTPGMMELAFVGGPNEVIDQCAPLVAAGVRHISFGMPGVAQKAEAIRLLGHKVIPELRRMAAE</sequence>
<evidence type="ECO:0000256" key="1">
    <source>
        <dbReference type="ARBA" id="ARBA00023002"/>
    </source>
</evidence>
<name>A0A917IEY4_9MICO</name>
<feature type="domain" description="Luciferase-like" evidence="2">
    <location>
        <begin position="23"/>
        <end position="310"/>
    </location>
</feature>
<protein>
    <submittedName>
        <fullName evidence="3">5,10-methylenetetrahydromethanopterin reductase</fullName>
    </submittedName>
</protein>
<dbReference type="EMBL" id="BMJY01000005">
    <property type="protein sequence ID" value="GGH43064.1"/>
    <property type="molecule type" value="Genomic_DNA"/>
</dbReference>
<keyword evidence="4" id="KW-1185">Reference proteome</keyword>
<dbReference type="PANTHER" id="PTHR43244:SF1">
    <property type="entry name" value="5,10-METHYLENETETRAHYDROMETHANOPTERIN REDUCTASE"/>
    <property type="match status" value="1"/>
</dbReference>
<keyword evidence="1" id="KW-0560">Oxidoreductase</keyword>
<dbReference type="GO" id="GO:0016705">
    <property type="term" value="F:oxidoreductase activity, acting on paired donors, with incorporation or reduction of molecular oxygen"/>
    <property type="evidence" value="ECO:0007669"/>
    <property type="project" value="InterPro"/>
</dbReference>
<dbReference type="InterPro" id="IPR036661">
    <property type="entry name" value="Luciferase-like_sf"/>
</dbReference>
<dbReference type="InterPro" id="IPR050564">
    <property type="entry name" value="F420-G6PD/mer"/>
</dbReference>
<dbReference type="InterPro" id="IPR011251">
    <property type="entry name" value="Luciferase-like_dom"/>
</dbReference>
<dbReference type="SUPFAM" id="SSF51679">
    <property type="entry name" value="Bacterial luciferase-like"/>
    <property type="match status" value="1"/>
</dbReference>
<comment type="caution">
    <text evidence="3">The sequence shown here is derived from an EMBL/GenBank/DDBJ whole genome shotgun (WGS) entry which is preliminary data.</text>
</comment>
<dbReference type="RefSeq" id="WP_188755811.1">
    <property type="nucleotide sequence ID" value="NZ_BMJY01000005.1"/>
</dbReference>
<proteinExistence type="predicted"/>
<dbReference type="Pfam" id="PF00296">
    <property type="entry name" value="Bac_luciferase"/>
    <property type="match status" value="1"/>
</dbReference>
<dbReference type="PANTHER" id="PTHR43244">
    <property type="match status" value="1"/>
</dbReference>
<gene>
    <name evidence="3" type="primary">mer</name>
    <name evidence="3" type="ORF">GCM10010921_16720</name>
</gene>
<evidence type="ECO:0000259" key="2">
    <source>
        <dbReference type="Pfam" id="PF00296"/>
    </source>
</evidence>
<organism evidence="3 4">
    <name type="scientific">Microbacterium album</name>
    <dbReference type="NCBI Taxonomy" id="2053191"/>
    <lineage>
        <taxon>Bacteria</taxon>
        <taxon>Bacillati</taxon>
        <taxon>Actinomycetota</taxon>
        <taxon>Actinomycetes</taxon>
        <taxon>Micrococcales</taxon>
        <taxon>Microbacteriaceae</taxon>
        <taxon>Microbacterium</taxon>
    </lineage>
</organism>
<dbReference type="CDD" id="cd01097">
    <property type="entry name" value="Tetrahydromethanopterin_reductase"/>
    <property type="match status" value="1"/>
</dbReference>
<evidence type="ECO:0000313" key="3">
    <source>
        <dbReference type="EMBL" id="GGH43064.1"/>
    </source>
</evidence>
<dbReference type="AlphaFoldDB" id="A0A917IEY4"/>